<dbReference type="AlphaFoldDB" id="A0A816U3Y2"/>
<dbReference type="EMBL" id="CAJNRE010012093">
    <property type="protein sequence ID" value="CAF2107272.1"/>
    <property type="molecule type" value="Genomic_DNA"/>
</dbReference>
<sequence length="339" mass="39940">MTEVSDIIRNFDKTVLYAFHFGTSDKLVHLTQEELNRIPYLSNIVAHKDDFLSPQNENGEYVLSHPIEYNWYMAIFHSITSRQPYTLFNELAKVNNILDVLQLFDYLGIDPFPLPLLKGRFLALSNPVKVKNDEERILYHKANISEARQTAAEFIIALSKNEYDLHNFDTVNNIFSLVKIILSNAAVFNSRFRHHTLIVIKECCYSFFSKKQRLLLPNVQQIANHSKIDTLMYLYDDDKPVPNDFSNTFAWRGAYALKDHPMSDEANHMVRLMRLFDNFLMLKMCGFYIREELSIYQHEQYLKHNEAQAARSGRFNTLPKRPKIDKFKHRFNLKAQKYR</sequence>
<organism evidence="1 3">
    <name type="scientific">Rotaria magnacalcarata</name>
    <dbReference type="NCBI Taxonomy" id="392030"/>
    <lineage>
        <taxon>Eukaryota</taxon>
        <taxon>Metazoa</taxon>
        <taxon>Spiralia</taxon>
        <taxon>Gnathifera</taxon>
        <taxon>Rotifera</taxon>
        <taxon>Eurotatoria</taxon>
        <taxon>Bdelloidea</taxon>
        <taxon>Philodinida</taxon>
        <taxon>Philodinidae</taxon>
        <taxon>Rotaria</taxon>
    </lineage>
</organism>
<accession>A0A816U3Y2</accession>
<dbReference type="Proteomes" id="UP000676336">
    <property type="component" value="Unassembled WGS sequence"/>
</dbReference>
<dbReference type="Proteomes" id="UP000663824">
    <property type="component" value="Unassembled WGS sequence"/>
</dbReference>
<gene>
    <name evidence="1" type="ORF">MBJ925_LOCUS23511</name>
    <name evidence="2" type="ORF">SMN809_LOCUS11878</name>
</gene>
<evidence type="ECO:0000313" key="2">
    <source>
        <dbReference type="EMBL" id="CAF3999970.1"/>
    </source>
</evidence>
<evidence type="ECO:0000313" key="3">
    <source>
        <dbReference type="Proteomes" id="UP000663824"/>
    </source>
</evidence>
<evidence type="ECO:0000313" key="1">
    <source>
        <dbReference type="EMBL" id="CAF2107272.1"/>
    </source>
</evidence>
<proteinExistence type="predicted"/>
<name>A0A816U3Y2_9BILA</name>
<dbReference type="EMBL" id="CAJOBI010004382">
    <property type="protein sequence ID" value="CAF3999970.1"/>
    <property type="molecule type" value="Genomic_DNA"/>
</dbReference>
<protein>
    <submittedName>
        <fullName evidence="1">Uncharacterized protein</fullName>
    </submittedName>
</protein>
<reference evidence="1" key="1">
    <citation type="submission" date="2021-02" db="EMBL/GenBank/DDBJ databases">
        <authorList>
            <person name="Nowell W R."/>
        </authorList>
    </citation>
    <scope>NUCLEOTIDE SEQUENCE</scope>
</reference>
<comment type="caution">
    <text evidence="1">The sequence shown here is derived from an EMBL/GenBank/DDBJ whole genome shotgun (WGS) entry which is preliminary data.</text>
</comment>